<dbReference type="InterPro" id="IPR026286">
    <property type="entry name" value="MaiA/AMDase"/>
</dbReference>
<dbReference type="InterPro" id="IPR053714">
    <property type="entry name" value="Iso_Racemase_Enz_sf"/>
</dbReference>
<dbReference type="EMBL" id="JAQQLI010000030">
    <property type="protein sequence ID" value="MDC7787616.1"/>
    <property type="molecule type" value="Genomic_DNA"/>
</dbReference>
<sequence length="226" mass="23880">MTIPAGRAIGIILPSSNRVVERAARHLIGARPGVDACFARVPYFGDGQGQPETGYDAASFLAAAELLAHARVGVICWNATRGSAIGFDADRELCALVESRVGIPMVTTALAALDEFDRRGIRRIALVTHGIPAKGQVYKLRFAERGVSTSSELHLGFTDNFAAAGASPEPIVAFARAVAARRDADAVLVWSTNIPGYGFADALERELSLPVIDSAVLGLRAALRIT</sequence>
<reference evidence="2" key="1">
    <citation type="journal article" date="2023" name="Microbiol Resour">
        <title>Genome Sequences of Rhodoplanes serenus and Two Thermotolerant Strains, Rhodoplanes tepidamans and 'Rhodoplanes cryptolactis,' Further Refine the Genus.</title>
        <authorList>
            <person name="Rayyan A.A."/>
            <person name="Kyndt J.A."/>
        </authorList>
    </citation>
    <scope>NUCLEOTIDE SEQUENCE</scope>
    <source>
        <strain evidence="2">DSM 9987</strain>
    </source>
</reference>
<dbReference type="Proteomes" id="UP001165652">
    <property type="component" value="Unassembled WGS sequence"/>
</dbReference>
<gene>
    <name evidence="2" type="ORF">PQJ73_18150</name>
</gene>
<dbReference type="InterPro" id="IPR015942">
    <property type="entry name" value="Asp/Glu/hydantoin_racemase"/>
</dbReference>
<name>A0ABT5JDB8_RHOTP</name>
<dbReference type="PANTHER" id="PTHR40267">
    <property type="entry name" value="BLR3294 PROTEIN"/>
    <property type="match status" value="1"/>
</dbReference>
<keyword evidence="3" id="KW-1185">Reference proteome</keyword>
<organism evidence="2 3">
    <name type="scientific">Rhodoplanes tepidamans</name>
    <name type="common">Rhodoplanes cryptolactis</name>
    <dbReference type="NCBI Taxonomy" id="200616"/>
    <lineage>
        <taxon>Bacteria</taxon>
        <taxon>Pseudomonadati</taxon>
        <taxon>Pseudomonadota</taxon>
        <taxon>Alphaproteobacteria</taxon>
        <taxon>Hyphomicrobiales</taxon>
        <taxon>Nitrobacteraceae</taxon>
        <taxon>Rhodoplanes</taxon>
    </lineage>
</organism>
<evidence type="ECO:0000313" key="2">
    <source>
        <dbReference type="EMBL" id="MDC7787616.1"/>
    </source>
</evidence>
<evidence type="ECO:0000313" key="3">
    <source>
        <dbReference type="Proteomes" id="UP001165652"/>
    </source>
</evidence>
<comment type="caution">
    <text evidence="2">The sequence shown here is derived from an EMBL/GenBank/DDBJ whole genome shotgun (WGS) entry which is preliminary data.</text>
</comment>
<comment type="similarity">
    <text evidence="1">Belongs to the HyuE racemase family.</text>
</comment>
<reference evidence="2" key="2">
    <citation type="submission" date="2023-02" db="EMBL/GenBank/DDBJ databases">
        <authorList>
            <person name="Rayyan A."/>
            <person name="Meyer T."/>
            <person name="Kyndt J.A."/>
        </authorList>
    </citation>
    <scope>NUCLEOTIDE SEQUENCE</scope>
    <source>
        <strain evidence="2">DSM 9987</strain>
    </source>
</reference>
<evidence type="ECO:0000256" key="1">
    <source>
        <dbReference type="ARBA" id="ARBA00038414"/>
    </source>
</evidence>
<accession>A0ABT5JDB8</accession>
<dbReference type="PANTHER" id="PTHR40267:SF1">
    <property type="entry name" value="BLR3294 PROTEIN"/>
    <property type="match status" value="1"/>
</dbReference>
<dbReference type="Gene3D" id="3.40.50.12500">
    <property type="match status" value="1"/>
</dbReference>
<dbReference type="Pfam" id="PF01177">
    <property type="entry name" value="Asp_Glu_race"/>
    <property type="match status" value="1"/>
</dbReference>
<protein>
    <submittedName>
        <fullName evidence="2">Aspartate/glutamate racemase family protein</fullName>
    </submittedName>
</protein>
<dbReference type="RefSeq" id="WP_272778456.1">
    <property type="nucleotide sequence ID" value="NZ_JAQQLI010000030.1"/>
</dbReference>
<proteinExistence type="inferred from homology"/>